<gene>
    <name evidence="5" type="ORF">A9Q84_10485</name>
</gene>
<evidence type="ECO:0000313" key="6">
    <source>
        <dbReference type="Proteomes" id="UP000196531"/>
    </source>
</evidence>
<keyword evidence="1" id="KW-0479">Metal-binding</keyword>
<keyword evidence="2" id="KW-0809">Transit peptide</keyword>
<evidence type="ECO:0000313" key="5">
    <source>
        <dbReference type="EMBL" id="OUR96759.1"/>
    </source>
</evidence>
<dbReference type="Pfam" id="PF09243">
    <property type="entry name" value="Rsm22"/>
    <property type="match status" value="1"/>
</dbReference>
<dbReference type="GO" id="GO:0008168">
    <property type="term" value="F:methyltransferase activity"/>
    <property type="evidence" value="ECO:0007669"/>
    <property type="project" value="InterPro"/>
</dbReference>
<evidence type="ECO:0000256" key="2">
    <source>
        <dbReference type="ARBA" id="ARBA00022946"/>
    </source>
</evidence>
<name>A0A1Y5FCT5_9BACT</name>
<comment type="caution">
    <text evidence="5">The sequence shown here is derived from an EMBL/GenBank/DDBJ whole genome shotgun (WGS) entry which is preliminary data.</text>
</comment>
<dbReference type="AlphaFoldDB" id="A0A1Y5FCT5"/>
<dbReference type="InterPro" id="IPR029063">
    <property type="entry name" value="SAM-dependent_MTases_sf"/>
</dbReference>
<dbReference type="GO" id="GO:0046872">
    <property type="term" value="F:metal ion binding"/>
    <property type="evidence" value="ECO:0007669"/>
    <property type="project" value="UniProtKB-KW"/>
</dbReference>
<dbReference type="SUPFAM" id="SSF53335">
    <property type="entry name" value="S-adenosyl-L-methionine-dependent methyltransferases"/>
    <property type="match status" value="1"/>
</dbReference>
<dbReference type="GO" id="GO:0051536">
    <property type="term" value="F:iron-sulfur cluster binding"/>
    <property type="evidence" value="ECO:0007669"/>
    <property type="project" value="UniProtKB-KW"/>
</dbReference>
<dbReference type="Gene3D" id="3.40.50.150">
    <property type="entry name" value="Vaccinia Virus protein VP39"/>
    <property type="match status" value="1"/>
</dbReference>
<dbReference type="InterPro" id="IPR015324">
    <property type="entry name" value="Ribosomal_Rsm22-like"/>
</dbReference>
<protein>
    <recommendedName>
        <fullName evidence="7">Methyltransferase domain-containing protein</fullName>
    </recommendedName>
</protein>
<reference evidence="6" key="1">
    <citation type="journal article" date="2017" name="Proc. Natl. Acad. Sci. U.S.A.">
        <title>Simulation of Deepwater Horizon oil plume reveals substrate specialization within a complex community of hydrocarbon-degraders.</title>
        <authorList>
            <person name="Hu P."/>
            <person name="Dubinsky E.A."/>
            <person name="Probst A.J."/>
            <person name="Wang J."/>
            <person name="Sieber C.M.K."/>
            <person name="Tom L.M."/>
            <person name="Gardinali P."/>
            <person name="Banfield J.F."/>
            <person name="Atlas R.M."/>
            <person name="Andersen G.L."/>
        </authorList>
    </citation>
    <scope>NUCLEOTIDE SEQUENCE [LARGE SCALE GENOMIC DNA]</scope>
</reference>
<accession>A0A1Y5FCT5</accession>
<sequence>MKFQLSELKKTLLEPDLPETKIAKILSKISKGFTSERSKITEYVSDREQVSAYTLFYLPTNIPKLKFVLDQLSPSLLSDIQNSKILDLGTGPGTFAFAFDEFFEGEVDVTGVDTSGLMLEQANNINEQIYKNERIKFLPEIPSSFKNETLFLGHSMNEMGVDKLISLVEKTQPRNLIIIEPGTSEVFIQVVKLRDRMRELGFNCAFPCANITSPCPAKLKRDEGIEDWCHQVLRMSHDDEVERLSQIIKLDRKAMPLIAHVYTKDQDYKASSARKVRFLRETKYSFDWEVCLEVEGTLKHYTFEIVKKGLKKKEIKALQKTSVGISLEYEVLKELGENHLRVKLI</sequence>
<dbReference type="GO" id="GO:0006412">
    <property type="term" value="P:translation"/>
    <property type="evidence" value="ECO:0007669"/>
    <property type="project" value="InterPro"/>
</dbReference>
<evidence type="ECO:0000256" key="4">
    <source>
        <dbReference type="ARBA" id="ARBA00023014"/>
    </source>
</evidence>
<evidence type="ECO:0008006" key="7">
    <source>
        <dbReference type="Google" id="ProtNLM"/>
    </source>
</evidence>
<proteinExistence type="predicted"/>
<keyword evidence="4" id="KW-0411">Iron-sulfur</keyword>
<dbReference type="Proteomes" id="UP000196531">
    <property type="component" value="Unassembled WGS sequence"/>
</dbReference>
<dbReference type="EMBL" id="MAAO01000006">
    <property type="protein sequence ID" value="OUR96759.1"/>
    <property type="molecule type" value="Genomic_DNA"/>
</dbReference>
<evidence type="ECO:0000256" key="3">
    <source>
        <dbReference type="ARBA" id="ARBA00023004"/>
    </source>
</evidence>
<evidence type="ECO:0000256" key="1">
    <source>
        <dbReference type="ARBA" id="ARBA00022723"/>
    </source>
</evidence>
<keyword evidence="3" id="KW-0408">Iron</keyword>
<organism evidence="5 6">
    <name type="scientific">Halobacteriovorax marinus</name>
    <dbReference type="NCBI Taxonomy" id="97084"/>
    <lineage>
        <taxon>Bacteria</taxon>
        <taxon>Pseudomonadati</taxon>
        <taxon>Bdellovibrionota</taxon>
        <taxon>Bacteriovoracia</taxon>
        <taxon>Bacteriovoracales</taxon>
        <taxon>Halobacteriovoraceae</taxon>
        <taxon>Halobacteriovorax</taxon>
    </lineage>
</organism>